<keyword evidence="6 7" id="KW-0414">Isoprene biosynthesis</keyword>
<organism evidence="8 9">
    <name type="scientific">Paenibacillus etheri</name>
    <dbReference type="NCBI Taxonomy" id="1306852"/>
    <lineage>
        <taxon>Bacteria</taxon>
        <taxon>Bacillati</taxon>
        <taxon>Bacillota</taxon>
        <taxon>Bacilli</taxon>
        <taxon>Bacillales</taxon>
        <taxon>Paenibacillaceae</taxon>
        <taxon>Paenibacillus</taxon>
    </lineage>
</organism>
<feature type="site" description="Positions MEP for the nucleophilic attack" evidence="7">
    <location>
        <position position="154"/>
    </location>
</feature>
<dbReference type="Proteomes" id="UP000054709">
    <property type="component" value="Unassembled WGS sequence"/>
</dbReference>
<comment type="function">
    <text evidence="7">Catalyzes the formation of 4-diphosphocytidyl-2-C-methyl-D-erythritol from CTP and 2-C-methyl-D-erythritol 4-phosphate (MEP).</text>
</comment>
<sequence length="232" mass="25742">MSNSVGVVIVAAGRGTRMGTVENKQYLLLQGKPIIVHTLEVFQQHELISEIVLVTGKEDIERCREWIQLYKLDKVKAIVPGGSERQHSVHKGLLKLTTQWVMVHDGVRPFVQPNEIEACYERAKQIGASVLAVPVKDTIKQVDNEGKVLSTPDRRSLWAIQTPQTFRLSELLDAYAAAERDGFLGTDDSSLAERAGIPVSVVEGSYRNIKITTPDDLDFAEFTESNRGEGQS</sequence>
<feature type="site" description="Positions MEP for the nucleophilic attack" evidence="7">
    <location>
        <position position="210"/>
    </location>
</feature>
<dbReference type="GO" id="GO:0019288">
    <property type="term" value="P:isopentenyl diphosphate biosynthetic process, methylerythritol 4-phosphate pathway"/>
    <property type="evidence" value="ECO:0007669"/>
    <property type="project" value="UniProtKB-UniRule"/>
</dbReference>
<keyword evidence="4 7" id="KW-0808">Transferase</keyword>
<evidence type="ECO:0000256" key="7">
    <source>
        <dbReference type="HAMAP-Rule" id="MF_00108"/>
    </source>
</evidence>
<comment type="similarity">
    <text evidence="3 7">Belongs to the IspD/TarI cytidylyltransferase family. IspD subfamily.</text>
</comment>
<accession>A0A0W1ASN2</accession>
<dbReference type="Gene3D" id="3.90.550.10">
    <property type="entry name" value="Spore Coat Polysaccharide Biosynthesis Protein SpsA, Chain A"/>
    <property type="match status" value="1"/>
</dbReference>
<dbReference type="PANTHER" id="PTHR32125">
    <property type="entry name" value="2-C-METHYL-D-ERYTHRITOL 4-PHOSPHATE CYTIDYLYLTRANSFERASE, CHLOROPLASTIC"/>
    <property type="match status" value="1"/>
</dbReference>
<evidence type="ECO:0000256" key="1">
    <source>
        <dbReference type="ARBA" id="ARBA00001282"/>
    </source>
</evidence>
<dbReference type="InterPro" id="IPR050088">
    <property type="entry name" value="IspD/TarI_cytidylyltransf_bact"/>
</dbReference>
<dbReference type="EC" id="2.7.7.60" evidence="7"/>
<evidence type="ECO:0000256" key="5">
    <source>
        <dbReference type="ARBA" id="ARBA00022695"/>
    </source>
</evidence>
<evidence type="ECO:0000256" key="4">
    <source>
        <dbReference type="ARBA" id="ARBA00022679"/>
    </source>
</evidence>
<dbReference type="EMBL" id="LCZJ02000036">
    <property type="protein sequence ID" value="KTD84345.1"/>
    <property type="molecule type" value="Genomic_DNA"/>
</dbReference>
<feature type="site" description="Transition state stabilizer" evidence="7">
    <location>
        <position position="24"/>
    </location>
</feature>
<dbReference type="RefSeq" id="WP_060625846.1">
    <property type="nucleotide sequence ID" value="NZ_LCZJ02000036.1"/>
</dbReference>
<gene>
    <name evidence="7" type="primary">ispD</name>
    <name evidence="8" type="ORF">UQ64_26555</name>
</gene>
<evidence type="ECO:0000313" key="9">
    <source>
        <dbReference type="Proteomes" id="UP000054709"/>
    </source>
</evidence>
<evidence type="ECO:0000256" key="2">
    <source>
        <dbReference type="ARBA" id="ARBA00004787"/>
    </source>
</evidence>
<comment type="catalytic activity">
    <reaction evidence="1 7">
        <text>2-C-methyl-D-erythritol 4-phosphate + CTP + H(+) = 4-CDP-2-C-methyl-D-erythritol + diphosphate</text>
        <dbReference type="Rhea" id="RHEA:13429"/>
        <dbReference type="ChEBI" id="CHEBI:15378"/>
        <dbReference type="ChEBI" id="CHEBI:33019"/>
        <dbReference type="ChEBI" id="CHEBI:37563"/>
        <dbReference type="ChEBI" id="CHEBI:57823"/>
        <dbReference type="ChEBI" id="CHEBI:58262"/>
        <dbReference type="EC" id="2.7.7.60"/>
    </reaction>
</comment>
<dbReference type="Pfam" id="PF01128">
    <property type="entry name" value="IspD"/>
    <property type="match status" value="1"/>
</dbReference>
<proteinExistence type="inferred from homology"/>
<dbReference type="OrthoDB" id="9806837at2"/>
<evidence type="ECO:0000256" key="6">
    <source>
        <dbReference type="ARBA" id="ARBA00023229"/>
    </source>
</evidence>
<dbReference type="SUPFAM" id="SSF53448">
    <property type="entry name" value="Nucleotide-diphospho-sugar transferases"/>
    <property type="match status" value="1"/>
</dbReference>
<dbReference type="UniPathway" id="UPA00056">
    <property type="reaction ID" value="UER00093"/>
</dbReference>
<dbReference type="PANTHER" id="PTHR32125:SF4">
    <property type="entry name" value="2-C-METHYL-D-ERYTHRITOL 4-PHOSPHATE CYTIDYLYLTRANSFERASE, CHLOROPLASTIC"/>
    <property type="match status" value="1"/>
</dbReference>
<dbReference type="CDD" id="cd02516">
    <property type="entry name" value="CDP-ME_synthetase"/>
    <property type="match status" value="1"/>
</dbReference>
<keyword evidence="5 7" id="KW-0548">Nucleotidyltransferase</keyword>
<dbReference type="InterPro" id="IPR034683">
    <property type="entry name" value="IspD/TarI"/>
</dbReference>
<name>A0A0W1ASN2_9BACL</name>
<evidence type="ECO:0000313" key="8">
    <source>
        <dbReference type="EMBL" id="KTD84345.1"/>
    </source>
</evidence>
<comment type="pathway">
    <text evidence="2 7">Isoprenoid biosynthesis; isopentenyl diphosphate biosynthesis via DXP pathway; isopentenyl diphosphate from 1-deoxy-D-xylulose 5-phosphate: step 2/6.</text>
</comment>
<dbReference type="AlphaFoldDB" id="A0A0W1ASN2"/>
<evidence type="ECO:0000256" key="3">
    <source>
        <dbReference type="ARBA" id="ARBA00009789"/>
    </source>
</evidence>
<comment type="caution">
    <text evidence="8">The sequence shown here is derived from an EMBL/GenBank/DDBJ whole genome shotgun (WGS) entry which is preliminary data.</text>
</comment>
<dbReference type="HAMAP" id="MF_00108">
    <property type="entry name" value="IspD"/>
    <property type="match status" value="1"/>
</dbReference>
<dbReference type="FunFam" id="3.90.550.10:FF:000003">
    <property type="entry name" value="2-C-methyl-D-erythritol 4-phosphate cytidylyltransferase"/>
    <property type="match status" value="1"/>
</dbReference>
<dbReference type="InterPro" id="IPR018294">
    <property type="entry name" value="ISPD_synthase_CS"/>
</dbReference>
<dbReference type="InterPro" id="IPR001228">
    <property type="entry name" value="IspD"/>
</dbReference>
<dbReference type="InterPro" id="IPR029044">
    <property type="entry name" value="Nucleotide-diphossugar_trans"/>
</dbReference>
<protein>
    <recommendedName>
        <fullName evidence="7">2-C-methyl-D-erythritol 4-phosphate cytidylyltransferase</fullName>
        <ecNumber evidence="7">2.7.7.60</ecNumber>
    </recommendedName>
    <alternativeName>
        <fullName evidence="7">4-diphosphocytidyl-2C-methyl-D-erythritol synthase</fullName>
    </alternativeName>
    <alternativeName>
        <fullName evidence="7">MEP cytidylyltransferase</fullName>
        <shortName evidence="7">MCT</shortName>
    </alternativeName>
</protein>
<dbReference type="PROSITE" id="PS01295">
    <property type="entry name" value="ISPD"/>
    <property type="match status" value="1"/>
</dbReference>
<dbReference type="NCBIfam" id="TIGR00453">
    <property type="entry name" value="ispD"/>
    <property type="match status" value="1"/>
</dbReference>
<reference evidence="8 9" key="1">
    <citation type="journal article" date="2015" name="Int. Biodeterior. Biodegradation">
        <title>Physiological and genetic screening methods for the isolation of methyl tert-butyl ether-degrading bacteria for bioremediation purposes.</title>
        <authorList>
            <person name="Guisado I.M."/>
            <person name="Purswani J."/>
            <person name="Gonzalez Lopez J."/>
            <person name="Pozo C."/>
        </authorList>
    </citation>
    <scope>NUCLEOTIDE SEQUENCE [LARGE SCALE GENOMIC DNA]</scope>
    <source>
        <strain evidence="8 9">SH7</strain>
    </source>
</reference>
<keyword evidence="9" id="KW-1185">Reference proteome</keyword>
<dbReference type="GO" id="GO:0050518">
    <property type="term" value="F:2-C-methyl-D-erythritol 4-phosphate cytidylyltransferase activity"/>
    <property type="evidence" value="ECO:0007669"/>
    <property type="project" value="UniProtKB-UniRule"/>
</dbReference>
<feature type="site" description="Transition state stabilizer" evidence="7">
    <location>
        <position position="17"/>
    </location>
</feature>